<dbReference type="InterPro" id="IPR000835">
    <property type="entry name" value="HTH_MarR-typ"/>
</dbReference>
<feature type="domain" description="HTH marR-type" evidence="4">
    <location>
        <begin position="1"/>
        <end position="131"/>
    </location>
</feature>
<keyword evidence="6" id="KW-1185">Reference proteome</keyword>
<evidence type="ECO:0000256" key="2">
    <source>
        <dbReference type="ARBA" id="ARBA00023125"/>
    </source>
</evidence>
<evidence type="ECO:0000313" key="6">
    <source>
        <dbReference type="Proteomes" id="UP000198734"/>
    </source>
</evidence>
<name>A0A1I6ACA4_9BACI</name>
<dbReference type="Proteomes" id="UP000198734">
    <property type="component" value="Unassembled WGS sequence"/>
</dbReference>
<evidence type="ECO:0000313" key="5">
    <source>
        <dbReference type="EMBL" id="SFQ66295.1"/>
    </source>
</evidence>
<dbReference type="Gene3D" id="1.10.10.10">
    <property type="entry name" value="Winged helix-like DNA-binding domain superfamily/Winged helix DNA-binding domain"/>
    <property type="match status" value="1"/>
</dbReference>
<dbReference type="SUPFAM" id="SSF46785">
    <property type="entry name" value="Winged helix' DNA-binding domain"/>
    <property type="match status" value="1"/>
</dbReference>
<keyword evidence="1" id="KW-0805">Transcription regulation</keyword>
<evidence type="ECO:0000256" key="3">
    <source>
        <dbReference type="ARBA" id="ARBA00023163"/>
    </source>
</evidence>
<evidence type="ECO:0000259" key="4">
    <source>
        <dbReference type="PROSITE" id="PS50995"/>
    </source>
</evidence>
<dbReference type="EMBL" id="FOXU01000007">
    <property type="protein sequence ID" value="SFQ66295.1"/>
    <property type="molecule type" value="Genomic_DNA"/>
</dbReference>
<dbReference type="AlphaFoldDB" id="A0A1I6ACA4"/>
<dbReference type="InterPro" id="IPR036388">
    <property type="entry name" value="WH-like_DNA-bd_sf"/>
</dbReference>
<dbReference type="SMART" id="SM00347">
    <property type="entry name" value="HTH_MARR"/>
    <property type="match status" value="1"/>
</dbReference>
<dbReference type="Pfam" id="PF01047">
    <property type="entry name" value="MarR"/>
    <property type="match status" value="1"/>
</dbReference>
<keyword evidence="2 5" id="KW-0238">DNA-binding</keyword>
<dbReference type="STRING" id="126156.SAMN05421670_3271"/>
<reference evidence="6" key="1">
    <citation type="submission" date="2016-10" db="EMBL/GenBank/DDBJ databases">
        <authorList>
            <person name="Varghese N."/>
            <person name="Submissions S."/>
        </authorList>
    </citation>
    <scope>NUCLEOTIDE SEQUENCE [LARGE SCALE GENOMIC DNA]</scope>
    <source>
        <strain evidence="6">DSM 11706</strain>
    </source>
</reference>
<protein>
    <submittedName>
        <fullName evidence="5">DNA-binding transcriptional regulator, MarR family</fullName>
    </submittedName>
</protein>
<dbReference type="PANTHER" id="PTHR42756:SF1">
    <property type="entry name" value="TRANSCRIPTIONAL REPRESSOR OF EMRAB OPERON"/>
    <property type="match status" value="1"/>
</dbReference>
<dbReference type="RefSeq" id="WP_093537931.1">
    <property type="nucleotide sequence ID" value="NZ_CP183885.1"/>
</dbReference>
<keyword evidence="3" id="KW-0804">Transcription</keyword>
<gene>
    <name evidence="5" type="ORF">SAMN05421670_3271</name>
</gene>
<accession>A0A1I6ACA4</accession>
<dbReference type="PRINTS" id="PR00598">
    <property type="entry name" value="HTHMARR"/>
</dbReference>
<dbReference type="OrthoDB" id="1904211at2"/>
<sequence length="131" mass="15660">MNPLIHELFQKYRFLKQEVNHTLKEFNLFASQWSVLYCIQKHNEMTLTQIWKYLNVEAPTITRTVNRLAELGWIEISSGKDRREKIVKLSEHALQQFPVINEAMKEFEERVLNGLSKEEELLLFELLQKVK</sequence>
<organism evidence="5 6">
    <name type="scientific">Psychrobacillus psychrotolerans</name>
    <dbReference type="NCBI Taxonomy" id="126156"/>
    <lineage>
        <taxon>Bacteria</taxon>
        <taxon>Bacillati</taxon>
        <taxon>Bacillota</taxon>
        <taxon>Bacilli</taxon>
        <taxon>Bacillales</taxon>
        <taxon>Bacillaceae</taxon>
        <taxon>Psychrobacillus</taxon>
    </lineage>
</organism>
<evidence type="ECO:0000256" key="1">
    <source>
        <dbReference type="ARBA" id="ARBA00023015"/>
    </source>
</evidence>
<dbReference type="PANTHER" id="PTHR42756">
    <property type="entry name" value="TRANSCRIPTIONAL REGULATOR, MARR"/>
    <property type="match status" value="1"/>
</dbReference>
<dbReference type="GO" id="GO:0003700">
    <property type="term" value="F:DNA-binding transcription factor activity"/>
    <property type="evidence" value="ECO:0007669"/>
    <property type="project" value="InterPro"/>
</dbReference>
<proteinExistence type="predicted"/>
<dbReference type="PROSITE" id="PS50995">
    <property type="entry name" value="HTH_MARR_2"/>
    <property type="match status" value="1"/>
</dbReference>
<dbReference type="InterPro" id="IPR036390">
    <property type="entry name" value="WH_DNA-bd_sf"/>
</dbReference>
<dbReference type="GO" id="GO:0003677">
    <property type="term" value="F:DNA binding"/>
    <property type="evidence" value="ECO:0007669"/>
    <property type="project" value="UniProtKB-KW"/>
</dbReference>